<dbReference type="AlphaFoldDB" id="A0A975U112"/>
<name>A0A975U112_9PROT</name>
<keyword evidence="2" id="KW-1185">Reference proteome</keyword>
<dbReference type="RefSeq" id="WP_218284840.1">
    <property type="nucleotide sequence ID" value="NZ_CP076448.1"/>
</dbReference>
<reference evidence="1" key="1">
    <citation type="submission" date="2021-06" db="EMBL/GenBank/DDBJ databases">
        <title>Elioraea tepida, sp. nov., a moderately thermophilic aerobic anoxygenic phototrophic bacterium isolated from an alkaline siliceous hot spring mat community in Yellowstone National Park, WY, USA.</title>
        <authorList>
            <person name="Saini M.K."/>
            <person name="Yoshida S."/>
            <person name="Sebastian A."/>
            <person name="Hirose S."/>
            <person name="Hara E."/>
            <person name="Tamaki H."/>
            <person name="Soulier N.T."/>
            <person name="Albert I."/>
            <person name="Hanada S."/>
            <person name="Bryant D.A."/>
            <person name="Tank M."/>
        </authorList>
    </citation>
    <scope>NUCLEOTIDE SEQUENCE</scope>
    <source>
        <strain evidence="1">MS-P2</strain>
    </source>
</reference>
<protein>
    <submittedName>
        <fullName evidence="1">Uncharacterized protein</fullName>
    </submittedName>
</protein>
<organism evidence="1 2">
    <name type="scientific">Elioraea tepida</name>
    <dbReference type="NCBI Taxonomy" id="2843330"/>
    <lineage>
        <taxon>Bacteria</taxon>
        <taxon>Pseudomonadati</taxon>
        <taxon>Pseudomonadota</taxon>
        <taxon>Alphaproteobacteria</taxon>
        <taxon>Acetobacterales</taxon>
        <taxon>Elioraeaceae</taxon>
        <taxon>Elioraea</taxon>
    </lineage>
</organism>
<dbReference type="EMBL" id="CP076448">
    <property type="protein sequence ID" value="QXM23907.1"/>
    <property type="molecule type" value="Genomic_DNA"/>
</dbReference>
<gene>
    <name evidence="1" type="ORF">KO353_11465</name>
</gene>
<dbReference type="Proteomes" id="UP000694001">
    <property type="component" value="Chromosome"/>
</dbReference>
<evidence type="ECO:0000313" key="2">
    <source>
        <dbReference type="Proteomes" id="UP000694001"/>
    </source>
</evidence>
<sequence length="421" mass="42040">MPKISELAAAASAADTDQLAANQGGTTRRVTVGQVRAGLASATHTHAISEIANLQASLDAKQPIDPDLTALAANTTNGLWARTGNGTGAARTITAGSGITVTNGDGVAGNPTIALNFTLANIPQSGATAGQVLKWNGSAWAPANDEVGSGGAAAPSIITASAASTYQATGLTGDRVIKLTLTGNVTITAPTFTGLAPNSVYFVRYELTASGGARTPSFSGYTLASGVDPARTIPDGGSLFIDTEAHTDASGAVSLQRLIGAYDVGSEPAAPLAPDDRIVFSDTSEGGRPKSAPVSDIRDLSGRAVAFTDHIPISGNGTYVILEDNTILGTITGVTYRCNTGTLTATLQIANHTSSSNLTPAGAASISGLTDLAVSTASARATATGANTMGKSGTTGRVLQVVVTNATGSPTVLTLTVRGTT</sequence>
<proteinExistence type="predicted"/>
<evidence type="ECO:0000313" key="1">
    <source>
        <dbReference type="EMBL" id="QXM23907.1"/>
    </source>
</evidence>
<dbReference type="KEGG" id="elio:KO353_11465"/>
<accession>A0A975U112</accession>